<dbReference type="GO" id="GO:0006352">
    <property type="term" value="P:DNA-templated transcription initiation"/>
    <property type="evidence" value="ECO:0007669"/>
    <property type="project" value="InterPro"/>
</dbReference>
<dbReference type="Pfam" id="PF08281">
    <property type="entry name" value="Sigma70_r4_2"/>
    <property type="match status" value="1"/>
</dbReference>
<dbReference type="NCBIfam" id="TIGR02937">
    <property type="entry name" value="sigma70-ECF"/>
    <property type="match status" value="1"/>
</dbReference>
<dbReference type="InterPro" id="IPR036388">
    <property type="entry name" value="WH-like_DNA-bd_sf"/>
</dbReference>
<dbReference type="SUPFAM" id="SSF88659">
    <property type="entry name" value="Sigma3 and sigma4 domains of RNA polymerase sigma factors"/>
    <property type="match status" value="1"/>
</dbReference>
<protein>
    <submittedName>
        <fullName evidence="7">ECF sigma factor</fullName>
    </submittedName>
</protein>
<evidence type="ECO:0000256" key="1">
    <source>
        <dbReference type="ARBA" id="ARBA00010641"/>
    </source>
</evidence>
<dbReference type="Gene3D" id="1.10.1740.10">
    <property type="match status" value="1"/>
</dbReference>
<accession>A0A157PIW2</accession>
<dbReference type="RefSeq" id="WP_066412878.1">
    <property type="nucleotide sequence ID" value="NZ_FKBS01000014.1"/>
</dbReference>
<dbReference type="InterPro" id="IPR013249">
    <property type="entry name" value="RNA_pol_sigma70_r4_t2"/>
</dbReference>
<dbReference type="PANTHER" id="PTHR43133:SF63">
    <property type="entry name" value="RNA POLYMERASE SIGMA FACTOR FECI-RELATED"/>
    <property type="match status" value="1"/>
</dbReference>
<keyword evidence="3" id="KW-0731">Sigma factor</keyword>
<keyword evidence="4" id="KW-0804">Transcription</keyword>
<comment type="similarity">
    <text evidence="1">Belongs to the sigma-70 factor family. ECF subfamily.</text>
</comment>
<organism evidence="7 8">
    <name type="scientific">Bordetella ansorpii</name>
    <dbReference type="NCBI Taxonomy" id="288768"/>
    <lineage>
        <taxon>Bacteria</taxon>
        <taxon>Pseudomonadati</taxon>
        <taxon>Pseudomonadota</taxon>
        <taxon>Betaproteobacteria</taxon>
        <taxon>Burkholderiales</taxon>
        <taxon>Alcaligenaceae</taxon>
        <taxon>Bordetella</taxon>
    </lineage>
</organism>
<dbReference type="InterPro" id="IPR014284">
    <property type="entry name" value="RNA_pol_sigma-70_dom"/>
</dbReference>
<sequence>MTGKITGNRAATRTAIADCLGAVRRMVGAHVGNQQAAMDLVQEACAQMLARPDLQGIRNPGAYLYRAAVNIAYNATARYRREAIAMETLAVHVEQAVDARDPARIYDDRKALQRVSEAIDALPPRCREVFILYRFHDLDQGTIASQLGISRNMVEKHVIRAMQACREALADDA</sequence>
<evidence type="ECO:0000259" key="6">
    <source>
        <dbReference type="Pfam" id="PF08281"/>
    </source>
</evidence>
<dbReference type="InterPro" id="IPR039425">
    <property type="entry name" value="RNA_pol_sigma-70-like"/>
</dbReference>
<feature type="domain" description="RNA polymerase sigma-70 region 2" evidence="5">
    <location>
        <begin position="19"/>
        <end position="81"/>
    </location>
</feature>
<dbReference type="GO" id="GO:0016987">
    <property type="term" value="F:sigma factor activity"/>
    <property type="evidence" value="ECO:0007669"/>
    <property type="project" value="UniProtKB-KW"/>
</dbReference>
<dbReference type="PANTHER" id="PTHR43133">
    <property type="entry name" value="RNA POLYMERASE ECF-TYPE SIGMA FACTO"/>
    <property type="match status" value="1"/>
</dbReference>
<dbReference type="InterPro" id="IPR013324">
    <property type="entry name" value="RNA_pol_sigma_r3/r4-like"/>
</dbReference>
<dbReference type="CDD" id="cd06171">
    <property type="entry name" value="Sigma70_r4"/>
    <property type="match status" value="1"/>
</dbReference>
<evidence type="ECO:0000313" key="7">
    <source>
        <dbReference type="EMBL" id="SAI33326.1"/>
    </source>
</evidence>
<dbReference type="Gene3D" id="1.10.10.10">
    <property type="entry name" value="Winged helix-like DNA-binding domain superfamily/Winged helix DNA-binding domain"/>
    <property type="match status" value="1"/>
</dbReference>
<evidence type="ECO:0000256" key="4">
    <source>
        <dbReference type="ARBA" id="ARBA00023163"/>
    </source>
</evidence>
<proteinExistence type="inferred from homology"/>
<dbReference type="EMBL" id="FKBS01000014">
    <property type="protein sequence ID" value="SAI33326.1"/>
    <property type="molecule type" value="Genomic_DNA"/>
</dbReference>
<dbReference type="Pfam" id="PF04542">
    <property type="entry name" value="Sigma70_r2"/>
    <property type="match status" value="1"/>
</dbReference>
<name>A0A157PIW2_9BORD</name>
<evidence type="ECO:0000256" key="2">
    <source>
        <dbReference type="ARBA" id="ARBA00023015"/>
    </source>
</evidence>
<evidence type="ECO:0000259" key="5">
    <source>
        <dbReference type="Pfam" id="PF04542"/>
    </source>
</evidence>
<gene>
    <name evidence="7" type="primary">bupI_4</name>
    <name evidence="7" type="ORF">SAMEA1982600_02707</name>
</gene>
<feature type="domain" description="RNA polymerase sigma factor 70 region 4 type 2" evidence="6">
    <location>
        <begin position="113"/>
        <end position="165"/>
    </location>
</feature>
<dbReference type="OrthoDB" id="192021at2"/>
<dbReference type="SUPFAM" id="SSF88946">
    <property type="entry name" value="Sigma2 domain of RNA polymerase sigma factors"/>
    <property type="match status" value="1"/>
</dbReference>
<keyword evidence="2" id="KW-0805">Transcription regulation</keyword>
<dbReference type="Proteomes" id="UP000077037">
    <property type="component" value="Unassembled WGS sequence"/>
</dbReference>
<dbReference type="GO" id="GO:0003677">
    <property type="term" value="F:DNA binding"/>
    <property type="evidence" value="ECO:0007669"/>
    <property type="project" value="InterPro"/>
</dbReference>
<dbReference type="AlphaFoldDB" id="A0A157PIW2"/>
<dbReference type="InterPro" id="IPR013325">
    <property type="entry name" value="RNA_pol_sigma_r2"/>
</dbReference>
<evidence type="ECO:0000256" key="3">
    <source>
        <dbReference type="ARBA" id="ARBA00023082"/>
    </source>
</evidence>
<evidence type="ECO:0000313" key="8">
    <source>
        <dbReference type="Proteomes" id="UP000077037"/>
    </source>
</evidence>
<dbReference type="InterPro" id="IPR007627">
    <property type="entry name" value="RNA_pol_sigma70_r2"/>
</dbReference>
<reference evidence="7 8" key="1">
    <citation type="submission" date="2016-03" db="EMBL/GenBank/DDBJ databases">
        <authorList>
            <consortium name="Pathogen Informatics"/>
        </authorList>
    </citation>
    <scope>NUCLEOTIDE SEQUENCE [LARGE SCALE GENOMIC DNA]</scope>
    <source>
        <strain evidence="7 8">NCTC13364</strain>
    </source>
</reference>